<reference evidence="2 3" key="1">
    <citation type="submission" date="2020-02" db="EMBL/GenBank/DDBJ databases">
        <title>Partial ammonium oxidation to N2 by heterotrophic bacteria.</title>
        <authorList>
            <person name="Wu M."/>
        </authorList>
    </citation>
    <scope>NUCLEOTIDE SEQUENCE [LARGE SCALE GENOMIC DNA]</scope>
    <source>
        <strain evidence="2 3">HO-1</strain>
    </source>
</reference>
<dbReference type="Proteomes" id="UP000826050">
    <property type="component" value="Chromosome"/>
</dbReference>
<gene>
    <name evidence="2" type="ORF">FE795_10185</name>
</gene>
<sequence length="198" mass="22112">MSERQQGMALLEACLLGMVLALMVMAGRWLMQQQYRLQQMQQATHLSLFLHDAQGAPVSLSSSPSPSTVTAGFLELPTSPAPSLQQELLSLSDGFWAVESRFSLPWPQWLRSLTRLTQLQRQSHLWAAAGQAASTQEARRRLESSRTAWAQAMESSRRAAQDTIRVAGPLDAAWGRADVDLDWLGPWQDFSPDHRGRE</sequence>
<accession>A0ABX8STL3</accession>
<proteinExistence type="predicted"/>
<keyword evidence="3" id="KW-1185">Reference proteome</keyword>
<organism evidence="2 3">
    <name type="scientific">Alcaligenes ammonioxydans</name>
    <dbReference type="NCBI Taxonomy" id="2582914"/>
    <lineage>
        <taxon>Bacteria</taxon>
        <taxon>Pseudomonadati</taxon>
        <taxon>Pseudomonadota</taxon>
        <taxon>Betaproteobacteria</taxon>
        <taxon>Burkholderiales</taxon>
        <taxon>Alcaligenaceae</taxon>
        <taxon>Alcaligenes</taxon>
    </lineage>
</organism>
<evidence type="ECO:0000256" key="1">
    <source>
        <dbReference type="SAM" id="Phobius"/>
    </source>
</evidence>
<keyword evidence="1" id="KW-0472">Membrane</keyword>
<dbReference type="EMBL" id="CP049362">
    <property type="protein sequence ID" value="QXX79351.1"/>
    <property type="molecule type" value="Genomic_DNA"/>
</dbReference>
<evidence type="ECO:0000313" key="3">
    <source>
        <dbReference type="Proteomes" id="UP000826050"/>
    </source>
</evidence>
<dbReference type="RefSeq" id="WP_003799551.1">
    <property type="nucleotide sequence ID" value="NZ_CP049362.1"/>
</dbReference>
<keyword evidence="1" id="KW-0812">Transmembrane</keyword>
<name>A0ABX8STL3_9BURK</name>
<protein>
    <submittedName>
        <fullName evidence="2">Pilus assembly protein TadE</fullName>
    </submittedName>
</protein>
<keyword evidence="1" id="KW-1133">Transmembrane helix</keyword>
<evidence type="ECO:0000313" key="2">
    <source>
        <dbReference type="EMBL" id="QXX79351.1"/>
    </source>
</evidence>
<feature type="transmembrane region" description="Helical" evidence="1">
    <location>
        <begin position="6"/>
        <end position="31"/>
    </location>
</feature>